<protein>
    <submittedName>
        <fullName evidence="1">Uncharacterized protein</fullName>
    </submittedName>
</protein>
<dbReference type="Proteomes" id="UP000737113">
    <property type="component" value="Unassembled WGS sequence"/>
</dbReference>
<name>A0A972G4Q9_9GAMM</name>
<reference evidence="1" key="1">
    <citation type="submission" date="2020-04" db="EMBL/GenBank/DDBJ databases">
        <title>Description of Shewanella salipaludis sp. nov., isolated from a salt marsh.</title>
        <authorList>
            <person name="Park S."/>
            <person name="Yoon J.-H."/>
        </authorList>
    </citation>
    <scope>NUCLEOTIDE SEQUENCE</scope>
    <source>
        <strain evidence="1">SHSM-M6</strain>
    </source>
</reference>
<dbReference type="RefSeq" id="WP_169565972.1">
    <property type="nucleotide sequence ID" value="NZ_JAAXYH010000027.1"/>
</dbReference>
<keyword evidence="2" id="KW-1185">Reference proteome</keyword>
<proteinExistence type="predicted"/>
<comment type="caution">
    <text evidence="1">The sequence shown here is derived from an EMBL/GenBank/DDBJ whole genome shotgun (WGS) entry which is preliminary data.</text>
</comment>
<accession>A0A972G4Q9</accession>
<evidence type="ECO:0000313" key="2">
    <source>
        <dbReference type="Proteomes" id="UP000737113"/>
    </source>
</evidence>
<dbReference type="EMBL" id="JAAXYH010000027">
    <property type="protein sequence ID" value="NMH67199.1"/>
    <property type="molecule type" value="Genomic_DNA"/>
</dbReference>
<organism evidence="1 2">
    <name type="scientific">Shewanella salipaludis</name>
    <dbReference type="NCBI Taxonomy" id="2723052"/>
    <lineage>
        <taxon>Bacteria</taxon>
        <taxon>Pseudomonadati</taxon>
        <taxon>Pseudomonadota</taxon>
        <taxon>Gammaproteobacteria</taxon>
        <taxon>Alteromonadales</taxon>
        <taxon>Shewanellaceae</taxon>
        <taxon>Shewanella</taxon>
    </lineage>
</organism>
<evidence type="ECO:0000313" key="1">
    <source>
        <dbReference type="EMBL" id="NMH67199.1"/>
    </source>
</evidence>
<dbReference type="AlphaFoldDB" id="A0A972G4Q9"/>
<sequence>MDLDAEAVLGIESYRRRALISAISYGYRTGFSYQIAVQLNRKPIKIYLKQDQI</sequence>
<gene>
    <name evidence="1" type="ORF">HC757_18800</name>
</gene>